<dbReference type="OMA" id="FPSIFDC"/>
<evidence type="ECO:0000256" key="4">
    <source>
        <dbReference type="ARBA" id="ARBA00022946"/>
    </source>
</evidence>
<evidence type="ECO:0000256" key="1">
    <source>
        <dbReference type="ARBA" id="ARBA00004173"/>
    </source>
</evidence>
<sequence length="458" mass="52620">MSFTKDWHSSQRVRSTSNQPIDTSHSHYFNYTSGCWLINETHQLKTRHTNFNVPALQRIAGQLLKSRCVQMNKIPEGLFNKVFSFQMENGREILARVPNPNTGHAYSEVATLDFLRTVLKIPVPRVLSWSSSLQQVNPRFWDNISEAQHFRLIKSLVEIEQKLVNAKFTLHSSLYYGDTFPHGRSIAVLGTADQKGQFKFILGPTTQRSFWKDEDRELETNKGPSIATSKISQIQNAYNRSGDVTFFKQFLTVLSYILLPEEVLTPVLLHSDLHHYNIFVDLSNSTRISSIINWQTGAVQPRLPKDFETLSPAAKKLKKFYKLASRKVNPALVDAMDRIRDNSDPTTFIFHIVGRSSEDGPMPLKELLIQVFKKWDRIRGHRAATQPCPISFSWTEIEESRQQVEAWAAAFGEFDALRAEFLGDDGWVSHDDYEEAMSRWEKNKAILESLREQVETLV</sequence>
<protein>
    <recommendedName>
        <fullName evidence="3">Altered inheritance of mitochondria protein 9, mitochondrial</fullName>
    </recommendedName>
    <alternativeName>
        <fullName evidence="6">Found in mitochondrial proteome protein 29</fullName>
    </alternativeName>
</protein>
<dbReference type="EMBL" id="KZ825168">
    <property type="protein sequence ID" value="PYI16490.1"/>
    <property type="molecule type" value="Genomic_DNA"/>
</dbReference>
<comment type="subcellular location">
    <subcellularLocation>
        <location evidence="1">Mitochondrion</location>
    </subcellularLocation>
</comment>
<keyword evidence="8" id="KW-1185">Reference proteome</keyword>
<dbReference type="Gene3D" id="3.90.1200.10">
    <property type="match status" value="1"/>
</dbReference>
<evidence type="ECO:0000256" key="2">
    <source>
        <dbReference type="ARBA" id="ARBA00005543"/>
    </source>
</evidence>
<accession>A0A2V5HK06</accession>
<comment type="similarity">
    <text evidence="2">Belongs to the AIM9 family.</text>
</comment>
<dbReference type="STRING" id="1450538.A0A2V5HK06"/>
<evidence type="ECO:0000256" key="3">
    <source>
        <dbReference type="ARBA" id="ARBA00016197"/>
    </source>
</evidence>
<keyword evidence="4" id="KW-0809">Transit peptide</keyword>
<dbReference type="Proteomes" id="UP000249829">
    <property type="component" value="Unassembled WGS sequence"/>
</dbReference>
<keyword evidence="5" id="KW-0496">Mitochondrion</keyword>
<evidence type="ECO:0000256" key="6">
    <source>
        <dbReference type="ARBA" id="ARBA00031849"/>
    </source>
</evidence>
<dbReference type="InterPro" id="IPR051035">
    <property type="entry name" value="Mito_inheritance_9"/>
</dbReference>
<dbReference type="PANTHER" id="PTHR36091">
    <property type="entry name" value="ALTERED INHERITANCE OF MITOCHONDRIA PROTEIN 9, MITOCHONDRIAL"/>
    <property type="match status" value="1"/>
</dbReference>
<reference evidence="7 8" key="1">
    <citation type="submission" date="2018-02" db="EMBL/GenBank/DDBJ databases">
        <title>The genomes of Aspergillus section Nigri reveals drivers in fungal speciation.</title>
        <authorList>
            <consortium name="DOE Joint Genome Institute"/>
            <person name="Vesth T.C."/>
            <person name="Nybo J."/>
            <person name="Theobald S."/>
            <person name="Brandl J."/>
            <person name="Frisvad J.C."/>
            <person name="Nielsen K.F."/>
            <person name="Lyhne E.K."/>
            <person name="Kogle M.E."/>
            <person name="Kuo A."/>
            <person name="Riley R."/>
            <person name="Clum A."/>
            <person name="Nolan M."/>
            <person name="Lipzen A."/>
            <person name="Salamov A."/>
            <person name="Henrissat B."/>
            <person name="Wiebenga A."/>
            <person name="De vries R.P."/>
            <person name="Grigoriev I.V."/>
            <person name="Mortensen U.H."/>
            <person name="Andersen M.R."/>
            <person name="Baker S.E."/>
        </authorList>
    </citation>
    <scope>NUCLEOTIDE SEQUENCE [LARGE SCALE GENOMIC DNA]</scope>
    <source>
        <strain evidence="7 8">CBS 115571</strain>
    </source>
</reference>
<dbReference type="SUPFAM" id="SSF56112">
    <property type="entry name" value="Protein kinase-like (PK-like)"/>
    <property type="match status" value="1"/>
</dbReference>
<gene>
    <name evidence="7" type="ORF">BO99DRAFT_483787</name>
</gene>
<dbReference type="PANTHER" id="PTHR36091:SF1">
    <property type="entry name" value="ALTERED INHERITANCE OF MITOCHONDRIA PROTEIN 9, MITOCHONDRIAL"/>
    <property type="match status" value="1"/>
</dbReference>
<evidence type="ECO:0000313" key="8">
    <source>
        <dbReference type="Proteomes" id="UP000249829"/>
    </source>
</evidence>
<dbReference type="GO" id="GO:0005739">
    <property type="term" value="C:mitochondrion"/>
    <property type="evidence" value="ECO:0007669"/>
    <property type="project" value="UniProtKB-SubCell"/>
</dbReference>
<dbReference type="AlphaFoldDB" id="A0A2V5HK06"/>
<organism evidence="7 8">
    <name type="scientific">Aspergillus violaceofuscus (strain CBS 115571)</name>
    <dbReference type="NCBI Taxonomy" id="1450538"/>
    <lineage>
        <taxon>Eukaryota</taxon>
        <taxon>Fungi</taxon>
        <taxon>Dikarya</taxon>
        <taxon>Ascomycota</taxon>
        <taxon>Pezizomycotina</taxon>
        <taxon>Eurotiomycetes</taxon>
        <taxon>Eurotiomycetidae</taxon>
        <taxon>Eurotiales</taxon>
        <taxon>Aspergillaceae</taxon>
        <taxon>Aspergillus</taxon>
    </lineage>
</organism>
<proteinExistence type="inferred from homology"/>
<dbReference type="InterPro" id="IPR011009">
    <property type="entry name" value="Kinase-like_dom_sf"/>
</dbReference>
<evidence type="ECO:0000313" key="7">
    <source>
        <dbReference type="EMBL" id="PYI16490.1"/>
    </source>
</evidence>
<name>A0A2V5HK06_ASPV1</name>
<evidence type="ECO:0000256" key="5">
    <source>
        <dbReference type="ARBA" id="ARBA00023128"/>
    </source>
</evidence>